<dbReference type="OMA" id="RTCCSAT"/>
<evidence type="ECO:0000256" key="1">
    <source>
        <dbReference type="SAM" id="MobiDB-lite"/>
    </source>
</evidence>
<reference evidence="3" key="2">
    <citation type="journal article" date="2013" name="PLoS Genet.">
        <title>Comparative genome structure, secondary metabolite, and effector coding capacity across Cochliobolus pathogens.</title>
        <authorList>
            <person name="Condon B.J."/>
            <person name="Leng Y."/>
            <person name="Wu D."/>
            <person name="Bushley K.E."/>
            <person name="Ohm R.A."/>
            <person name="Otillar R."/>
            <person name="Martin J."/>
            <person name="Schackwitz W."/>
            <person name="Grimwood J."/>
            <person name="MohdZainudin N."/>
            <person name="Xue C."/>
            <person name="Wang R."/>
            <person name="Manning V.A."/>
            <person name="Dhillon B."/>
            <person name="Tu Z.J."/>
            <person name="Steffenson B.J."/>
            <person name="Salamov A."/>
            <person name="Sun H."/>
            <person name="Lowry S."/>
            <person name="LaButti K."/>
            <person name="Han J."/>
            <person name="Copeland A."/>
            <person name="Lindquist E."/>
            <person name="Barry K."/>
            <person name="Schmutz J."/>
            <person name="Baker S.E."/>
            <person name="Ciuffetti L.M."/>
            <person name="Grigoriev I.V."/>
            <person name="Zhong S."/>
            <person name="Turgeon B.G."/>
        </authorList>
    </citation>
    <scope>NUCLEOTIDE SEQUENCE [LARGE SCALE GENOMIC DNA]</scope>
    <source>
        <strain evidence="3">C5 / ATCC 48332 / race O</strain>
    </source>
</reference>
<organism evidence="2 3">
    <name type="scientific">Cochliobolus heterostrophus (strain C5 / ATCC 48332 / race O)</name>
    <name type="common">Southern corn leaf blight fungus</name>
    <name type="synonym">Bipolaris maydis</name>
    <dbReference type="NCBI Taxonomy" id="701091"/>
    <lineage>
        <taxon>Eukaryota</taxon>
        <taxon>Fungi</taxon>
        <taxon>Dikarya</taxon>
        <taxon>Ascomycota</taxon>
        <taxon>Pezizomycotina</taxon>
        <taxon>Dothideomycetes</taxon>
        <taxon>Pleosporomycetidae</taxon>
        <taxon>Pleosporales</taxon>
        <taxon>Pleosporineae</taxon>
        <taxon>Pleosporaceae</taxon>
        <taxon>Bipolaris</taxon>
    </lineage>
</organism>
<dbReference type="STRING" id="701091.M2SHX9"/>
<dbReference type="HOGENOM" id="CLU_2454557_0_0_1"/>
<feature type="region of interest" description="Disordered" evidence="1">
    <location>
        <begin position="1"/>
        <end position="25"/>
    </location>
</feature>
<feature type="compositionally biased region" description="Polar residues" evidence="1">
    <location>
        <begin position="1"/>
        <end position="11"/>
    </location>
</feature>
<dbReference type="AlphaFoldDB" id="M2SHX9"/>
<protein>
    <recommendedName>
        <fullName evidence="4">C2H2-type domain-containing protein</fullName>
    </recommendedName>
</protein>
<evidence type="ECO:0008006" key="4">
    <source>
        <dbReference type="Google" id="ProtNLM"/>
    </source>
</evidence>
<accession>M2SHX9</accession>
<evidence type="ECO:0000313" key="3">
    <source>
        <dbReference type="Proteomes" id="UP000016936"/>
    </source>
</evidence>
<sequence>MSAETDATSIRPSKRARASSNTDNVSALQCQVCRRTYDRLDHLNRHLDSQTYFFDTNLLMQKMLQKGNQALIAPLRERPRHATPASSPR</sequence>
<dbReference type="EMBL" id="KB445596">
    <property type="protein sequence ID" value="EMD84990.1"/>
    <property type="molecule type" value="Genomic_DNA"/>
</dbReference>
<reference evidence="2 3" key="1">
    <citation type="journal article" date="2012" name="PLoS Pathog.">
        <title>Diverse lifestyles and strategies of plant pathogenesis encoded in the genomes of eighteen Dothideomycetes fungi.</title>
        <authorList>
            <person name="Ohm R.A."/>
            <person name="Feau N."/>
            <person name="Henrissat B."/>
            <person name="Schoch C.L."/>
            <person name="Horwitz B.A."/>
            <person name="Barry K.W."/>
            <person name="Condon B.J."/>
            <person name="Copeland A.C."/>
            <person name="Dhillon B."/>
            <person name="Glaser F."/>
            <person name="Hesse C.N."/>
            <person name="Kosti I."/>
            <person name="LaButti K."/>
            <person name="Lindquist E.A."/>
            <person name="Lucas S."/>
            <person name="Salamov A.A."/>
            <person name="Bradshaw R.E."/>
            <person name="Ciuffetti L."/>
            <person name="Hamelin R.C."/>
            <person name="Kema G.H.J."/>
            <person name="Lawrence C."/>
            <person name="Scott J.A."/>
            <person name="Spatafora J.W."/>
            <person name="Turgeon B.G."/>
            <person name="de Wit P.J.G.M."/>
            <person name="Zhong S."/>
            <person name="Goodwin S.B."/>
            <person name="Grigoriev I.V."/>
        </authorList>
    </citation>
    <scope>NUCLEOTIDE SEQUENCE [LARGE SCALE GENOMIC DNA]</scope>
    <source>
        <strain evidence="3">C5 / ATCC 48332 / race O</strain>
    </source>
</reference>
<evidence type="ECO:0000313" key="2">
    <source>
        <dbReference type="EMBL" id="EMD84990.1"/>
    </source>
</evidence>
<keyword evidence="3" id="KW-1185">Reference proteome</keyword>
<gene>
    <name evidence="2" type="ORF">COCHEDRAFT_1120504</name>
</gene>
<proteinExistence type="predicted"/>
<name>M2SHX9_COCH5</name>
<dbReference type="Proteomes" id="UP000016936">
    <property type="component" value="Unassembled WGS sequence"/>
</dbReference>
<dbReference type="OrthoDB" id="40579at2759"/>